<organism evidence="2 3">
    <name type="scientific">Vibrio ziniensis</name>
    <dbReference type="NCBI Taxonomy" id="2711221"/>
    <lineage>
        <taxon>Bacteria</taxon>
        <taxon>Pseudomonadati</taxon>
        <taxon>Pseudomonadota</taxon>
        <taxon>Gammaproteobacteria</taxon>
        <taxon>Vibrionales</taxon>
        <taxon>Vibrionaceae</taxon>
        <taxon>Vibrio</taxon>
    </lineage>
</organism>
<protein>
    <submittedName>
        <fullName evidence="2">DUF2799 domain-containing protein</fullName>
    </submittedName>
</protein>
<feature type="chain" id="PRO_5026238566" evidence="1">
    <location>
        <begin position="24"/>
        <end position="109"/>
    </location>
</feature>
<sequence>MKGLWLVLIAVAVIAGCSTPPNSAGSWLVNGYEDGVTGRTQITKVSSKYQASYLEGYELGRQEYCEQDAFELGKLRRPYRGVCDELDPEFRAAYVEGTWWDHGTDIFSD</sequence>
<dbReference type="KEGG" id="vzi:G5S32_01605"/>
<keyword evidence="1" id="KW-0732">Signal</keyword>
<accession>A0A6G7CFD0</accession>
<dbReference type="Proteomes" id="UP000503003">
    <property type="component" value="Chromosome 1"/>
</dbReference>
<proteinExistence type="predicted"/>
<dbReference type="AlphaFoldDB" id="A0A6G7CFD0"/>
<keyword evidence="3" id="KW-1185">Reference proteome</keyword>
<name>A0A6G7CFD0_9VIBR</name>
<dbReference type="PROSITE" id="PS51257">
    <property type="entry name" value="PROKAR_LIPOPROTEIN"/>
    <property type="match status" value="1"/>
</dbReference>
<evidence type="ECO:0000313" key="2">
    <source>
        <dbReference type="EMBL" id="QIH40756.1"/>
    </source>
</evidence>
<dbReference type="InterPro" id="IPR021242">
    <property type="entry name" value="DUF2799"/>
</dbReference>
<dbReference type="EMBL" id="CP049331">
    <property type="protein sequence ID" value="QIH40756.1"/>
    <property type="molecule type" value="Genomic_DNA"/>
</dbReference>
<gene>
    <name evidence="2" type="ORF">G5S32_01605</name>
</gene>
<feature type="signal peptide" evidence="1">
    <location>
        <begin position="1"/>
        <end position="23"/>
    </location>
</feature>
<reference evidence="2 3" key="1">
    <citation type="submission" date="2020-02" db="EMBL/GenBank/DDBJ databases">
        <title>A complete genome of a marine bacterium Vibrio sp. ZWAL4003 isolated from the mangrove sediment with the ability to degrade polysaccharides.</title>
        <authorList>
            <person name="Wu J."/>
            <person name="Qu W."/>
            <person name="Zeng R."/>
        </authorList>
    </citation>
    <scope>NUCLEOTIDE SEQUENCE [LARGE SCALE GENOMIC DNA]</scope>
    <source>
        <strain evidence="2 3">ZWAL4003</strain>
    </source>
</reference>
<dbReference type="Pfam" id="PF10973">
    <property type="entry name" value="DUF2799"/>
    <property type="match status" value="1"/>
</dbReference>
<evidence type="ECO:0000313" key="3">
    <source>
        <dbReference type="Proteomes" id="UP000503003"/>
    </source>
</evidence>
<evidence type="ECO:0000256" key="1">
    <source>
        <dbReference type="SAM" id="SignalP"/>
    </source>
</evidence>
<dbReference type="RefSeq" id="WP_165310174.1">
    <property type="nucleotide sequence ID" value="NZ_CP049331.1"/>
</dbReference>